<sequence>MTARLDGTPVPAPALAGAGTGRPRVMGILNVSPDSFSDGGAHRGTAEAIRHGETMAAQGADWIDVGGESTRPGARRPSMATELARVLPVVRGLARRGIRVSVDTMRAEVARRAVDAGARMVNDVSGGLADPAMLPAVAGLGTPYVLTHWRSSQVPEHRSETYPDVAADVAAELHERARTAIGAGIEPQRIIVDPGIGFSKNPGQSWRLLGRIQAIRDLGFPVLVGASRKRLLTEVSGPDTSLARRDLATAVLSALLAANGVDLLRVHDVAGNLLALEVEQRLRGG</sequence>
<dbReference type="GO" id="GO:0004156">
    <property type="term" value="F:dihydropteroate synthase activity"/>
    <property type="evidence" value="ECO:0007669"/>
    <property type="project" value="UniProtKB-EC"/>
</dbReference>
<reference evidence="12 13" key="1">
    <citation type="submission" date="2020-07" db="EMBL/GenBank/DDBJ databases">
        <title>Sequencing the genomes of 1000 actinobacteria strains.</title>
        <authorList>
            <person name="Klenk H.-P."/>
        </authorList>
    </citation>
    <scope>NUCLEOTIDE SEQUENCE [LARGE SCALE GENOMIC DNA]</scope>
    <source>
        <strain evidence="12 13">DSM 104006</strain>
    </source>
</reference>
<organism evidence="12 13">
    <name type="scientific">Amycolatopsis endophytica</name>
    <dbReference type="NCBI Taxonomy" id="860233"/>
    <lineage>
        <taxon>Bacteria</taxon>
        <taxon>Bacillati</taxon>
        <taxon>Actinomycetota</taxon>
        <taxon>Actinomycetes</taxon>
        <taxon>Pseudonocardiales</taxon>
        <taxon>Pseudonocardiaceae</taxon>
        <taxon>Amycolatopsis</taxon>
    </lineage>
</organism>
<evidence type="ECO:0000256" key="2">
    <source>
        <dbReference type="ARBA" id="ARBA00001946"/>
    </source>
</evidence>
<keyword evidence="8" id="KW-0460">Magnesium</keyword>
<comment type="cofactor">
    <cofactor evidence="2">
        <name>Mg(2+)</name>
        <dbReference type="ChEBI" id="CHEBI:18420"/>
    </cofactor>
</comment>
<comment type="caution">
    <text evidence="12">The sequence shown here is derived from an EMBL/GenBank/DDBJ whole genome shotgun (WGS) entry which is preliminary data.</text>
</comment>
<evidence type="ECO:0000256" key="3">
    <source>
        <dbReference type="ARBA" id="ARBA00004763"/>
    </source>
</evidence>
<keyword evidence="9" id="KW-0289">Folate biosynthesis</keyword>
<keyword evidence="13" id="KW-1185">Reference proteome</keyword>
<dbReference type="PANTHER" id="PTHR20941">
    <property type="entry name" value="FOLATE SYNTHESIS PROTEINS"/>
    <property type="match status" value="1"/>
</dbReference>
<protein>
    <recommendedName>
        <fullName evidence="5">dihydropteroate synthase</fullName>
        <ecNumber evidence="5">2.5.1.15</ecNumber>
    </recommendedName>
</protein>
<dbReference type="GO" id="GO:0005829">
    <property type="term" value="C:cytosol"/>
    <property type="evidence" value="ECO:0007669"/>
    <property type="project" value="TreeGrafter"/>
</dbReference>
<dbReference type="GO" id="GO:0046872">
    <property type="term" value="F:metal ion binding"/>
    <property type="evidence" value="ECO:0007669"/>
    <property type="project" value="UniProtKB-KW"/>
</dbReference>
<dbReference type="RefSeq" id="WP_246338629.1">
    <property type="nucleotide sequence ID" value="NZ_JACCFK010000001.1"/>
</dbReference>
<evidence type="ECO:0000256" key="9">
    <source>
        <dbReference type="ARBA" id="ARBA00022909"/>
    </source>
</evidence>
<evidence type="ECO:0000256" key="5">
    <source>
        <dbReference type="ARBA" id="ARBA00012458"/>
    </source>
</evidence>
<evidence type="ECO:0000256" key="8">
    <source>
        <dbReference type="ARBA" id="ARBA00022842"/>
    </source>
</evidence>
<dbReference type="PANTHER" id="PTHR20941:SF1">
    <property type="entry name" value="FOLIC ACID SYNTHESIS PROTEIN FOL1"/>
    <property type="match status" value="1"/>
</dbReference>
<keyword evidence="6 12" id="KW-0808">Transferase</keyword>
<gene>
    <name evidence="12" type="ORF">HNR02_004918</name>
</gene>
<dbReference type="GO" id="GO:0046654">
    <property type="term" value="P:tetrahydrofolate biosynthetic process"/>
    <property type="evidence" value="ECO:0007669"/>
    <property type="project" value="TreeGrafter"/>
</dbReference>
<comment type="pathway">
    <text evidence="3">Cofactor biosynthesis; tetrahydrofolate biosynthesis; 7,8-dihydrofolate from 2-amino-4-hydroxy-6-hydroxymethyl-7,8-dihydropteridine diphosphate and 4-aminobenzoate: step 1/2.</text>
</comment>
<dbReference type="InterPro" id="IPR011005">
    <property type="entry name" value="Dihydropteroate_synth-like_sf"/>
</dbReference>
<dbReference type="CDD" id="cd00739">
    <property type="entry name" value="DHPS"/>
    <property type="match status" value="1"/>
</dbReference>
<feature type="domain" description="Pterin-binding" evidence="11">
    <location>
        <begin position="23"/>
        <end position="277"/>
    </location>
</feature>
<comment type="similarity">
    <text evidence="4">Belongs to the DHPS family.</text>
</comment>
<evidence type="ECO:0000313" key="13">
    <source>
        <dbReference type="Proteomes" id="UP000549616"/>
    </source>
</evidence>
<dbReference type="EMBL" id="JACCFK010000001">
    <property type="protein sequence ID" value="NYI91595.1"/>
    <property type="molecule type" value="Genomic_DNA"/>
</dbReference>
<evidence type="ECO:0000259" key="11">
    <source>
        <dbReference type="PROSITE" id="PS50972"/>
    </source>
</evidence>
<name>A0A853B9X4_9PSEU</name>
<proteinExistence type="inferred from homology"/>
<evidence type="ECO:0000256" key="6">
    <source>
        <dbReference type="ARBA" id="ARBA00022679"/>
    </source>
</evidence>
<keyword evidence="7" id="KW-0479">Metal-binding</keyword>
<dbReference type="InterPro" id="IPR006390">
    <property type="entry name" value="DHP_synth_dom"/>
</dbReference>
<dbReference type="AlphaFoldDB" id="A0A853B9X4"/>
<dbReference type="Pfam" id="PF00809">
    <property type="entry name" value="Pterin_bind"/>
    <property type="match status" value="1"/>
</dbReference>
<dbReference type="GO" id="GO:0046656">
    <property type="term" value="P:folic acid biosynthetic process"/>
    <property type="evidence" value="ECO:0007669"/>
    <property type="project" value="UniProtKB-KW"/>
</dbReference>
<dbReference type="PROSITE" id="PS50972">
    <property type="entry name" value="PTERIN_BINDING"/>
    <property type="match status" value="1"/>
</dbReference>
<dbReference type="Proteomes" id="UP000549616">
    <property type="component" value="Unassembled WGS sequence"/>
</dbReference>
<dbReference type="InterPro" id="IPR045031">
    <property type="entry name" value="DHP_synth-like"/>
</dbReference>
<evidence type="ECO:0000256" key="1">
    <source>
        <dbReference type="ARBA" id="ARBA00000012"/>
    </source>
</evidence>
<dbReference type="Gene3D" id="3.20.20.20">
    <property type="entry name" value="Dihydropteroate synthase-like"/>
    <property type="match status" value="1"/>
</dbReference>
<evidence type="ECO:0000313" key="12">
    <source>
        <dbReference type="EMBL" id="NYI91595.1"/>
    </source>
</evidence>
<dbReference type="InterPro" id="IPR000489">
    <property type="entry name" value="Pterin-binding_dom"/>
</dbReference>
<evidence type="ECO:0000256" key="10">
    <source>
        <dbReference type="SAM" id="MobiDB-lite"/>
    </source>
</evidence>
<evidence type="ECO:0000256" key="7">
    <source>
        <dbReference type="ARBA" id="ARBA00022723"/>
    </source>
</evidence>
<accession>A0A853B9X4</accession>
<dbReference type="SUPFAM" id="SSF51717">
    <property type="entry name" value="Dihydropteroate synthetase-like"/>
    <property type="match status" value="1"/>
</dbReference>
<comment type="catalytic activity">
    <reaction evidence="1">
        <text>(7,8-dihydropterin-6-yl)methyl diphosphate + 4-aminobenzoate = 7,8-dihydropteroate + diphosphate</text>
        <dbReference type="Rhea" id="RHEA:19949"/>
        <dbReference type="ChEBI" id="CHEBI:17836"/>
        <dbReference type="ChEBI" id="CHEBI:17839"/>
        <dbReference type="ChEBI" id="CHEBI:33019"/>
        <dbReference type="ChEBI" id="CHEBI:72950"/>
        <dbReference type="EC" id="2.5.1.15"/>
    </reaction>
</comment>
<feature type="region of interest" description="Disordered" evidence="10">
    <location>
        <begin position="1"/>
        <end position="22"/>
    </location>
</feature>
<dbReference type="NCBIfam" id="TIGR01496">
    <property type="entry name" value="DHPS"/>
    <property type="match status" value="1"/>
</dbReference>
<evidence type="ECO:0000256" key="4">
    <source>
        <dbReference type="ARBA" id="ARBA00009503"/>
    </source>
</evidence>
<dbReference type="EC" id="2.5.1.15" evidence="5"/>